<evidence type="ECO:0000256" key="4">
    <source>
        <dbReference type="ARBA" id="ARBA00023125"/>
    </source>
</evidence>
<keyword evidence="3" id="KW-0862">Zinc</keyword>
<sequence>MNNSTLVVDQKPIYYKKANFNSCLVCFKSSKKGYDISLHAFPKNKARRAIWLKQCGLLEKDIKHNRKLCCSHFKKDCIITNAKRIILKKNAVPVIFEKEIKLKKSKKRSQILGNTEAMLQNVQVDDFESLAADVKSLEDLFLFTEESSEAILQNVQVDDLESSAANLYPLEDLYQFTEESSENLLIRQLVSETHCRTNHLHNFQ</sequence>
<evidence type="ECO:0000313" key="7">
    <source>
        <dbReference type="EMBL" id="CAH1725669.1"/>
    </source>
</evidence>
<dbReference type="GO" id="GO:0008270">
    <property type="term" value="F:zinc ion binding"/>
    <property type="evidence" value="ECO:0007669"/>
    <property type="project" value="UniProtKB-KW"/>
</dbReference>
<dbReference type="SMART" id="SM00980">
    <property type="entry name" value="THAP"/>
    <property type="match status" value="1"/>
</dbReference>
<dbReference type="AlphaFoldDB" id="A0A9P0J2A0"/>
<organism evidence="7 8">
    <name type="scientific">Aphis gossypii</name>
    <name type="common">Cotton aphid</name>
    <dbReference type="NCBI Taxonomy" id="80765"/>
    <lineage>
        <taxon>Eukaryota</taxon>
        <taxon>Metazoa</taxon>
        <taxon>Ecdysozoa</taxon>
        <taxon>Arthropoda</taxon>
        <taxon>Hexapoda</taxon>
        <taxon>Insecta</taxon>
        <taxon>Pterygota</taxon>
        <taxon>Neoptera</taxon>
        <taxon>Paraneoptera</taxon>
        <taxon>Hemiptera</taxon>
        <taxon>Sternorrhyncha</taxon>
        <taxon>Aphidomorpha</taxon>
        <taxon>Aphidoidea</taxon>
        <taxon>Aphididae</taxon>
        <taxon>Aphidini</taxon>
        <taxon>Aphis</taxon>
        <taxon>Aphis</taxon>
    </lineage>
</organism>
<dbReference type="InterPro" id="IPR026516">
    <property type="entry name" value="THAP1/10"/>
</dbReference>
<keyword evidence="4 5" id="KW-0238">DNA-binding</keyword>
<dbReference type="PANTHER" id="PTHR46600:SF11">
    <property type="entry name" value="THAP DOMAIN-CONTAINING PROTEIN 10"/>
    <property type="match status" value="1"/>
</dbReference>
<keyword evidence="2 5" id="KW-0863">Zinc-finger</keyword>
<dbReference type="InterPro" id="IPR038441">
    <property type="entry name" value="THAP_Znf_sf"/>
</dbReference>
<dbReference type="SMART" id="SM00692">
    <property type="entry name" value="DM3"/>
    <property type="match status" value="1"/>
</dbReference>
<dbReference type="SUPFAM" id="SSF57716">
    <property type="entry name" value="Glucocorticoid receptor-like (DNA-binding domain)"/>
    <property type="match status" value="1"/>
</dbReference>
<dbReference type="EMBL" id="OU899035">
    <property type="protein sequence ID" value="CAH1725669.1"/>
    <property type="molecule type" value="Genomic_DNA"/>
</dbReference>
<evidence type="ECO:0000256" key="1">
    <source>
        <dbReference type="ARBA" id="ARBA00022723"/>
    </source>
</evidence>
<protein>
    <recommendedName>
        <fullName evidence="6">THAP-type domain-containing protein</fullName>
    </recommendedName>
</protein>
<proteinExistence type="predicted"/>
<feature type="domain" description="THAP-type" evidence="6">
    <location>
        <begin position="17"/>
        <end position="96"/>
    </location>
</feature>
<keyword evidence="8" id="KW-1185">Reference proteome</keyword>
<name>A0A9P0J2A0_APHGO</name>
<dbReference type="PANTHER" id="PTHR46600">
    <property type="entry name" value="THAP DOMAIN-CONTAINING"/>
    <property type="match status" value="1"/>
</dbReference>
<keyword evidence="1" id="KW-0479">Metal-binding</keyword>
<evidence type="ECO:0000259" key="6">
    <source>
        <dbReference type="PROSITE" id="PS50950"/>
    </source>
</evidence>
<dbReference type="GO" id="GO:0043565">
    <property type="term" value="F:sequence-specific DNA binding"/>
    <property type="evidence" value="ECO:0007669"/>
    <property type="project" value="InterPro"/>
</dbReference>
<reference evidence="7" key="2">
    <citation type="submission" date="2022-10" db="EMBL/GenBank/DDBJ databases">
        <authorList>
            <consortium name="ENA_rothamsted_submissions"/>
            <consortium name="culmorum"/>
            <person name="King R."/>
        </authorList>
    </citation>
    <scope>NUCLEOTIDE SEQUENCE</scope>
</reference>
<dbReference type="Gene3D" id="6.20.210.20">
    <property type="entry name" value="THAP domain"/>
    <property type="match status" value="1"/>
</dbReference>
<evidence type="ECO:0000256" key="2">
    <source>
        <dbReference type="ARBA" id="ARBA00022771"/>
    </source>
</evidence>
<gene>
    <name evidence="7" type="ORF">APHIGO_LOCUS6706</name>
</gene>
<dbReference type="PROSITE" id="PS50950">
    <property type="entry name" value="ZF_THAP"/>
    <property type="match status" value="1"/>
</dbReference>
<accession>A0A9P0J2A0</accession>
<evidence type="ECO:0000256" key="5">
    <source>
        <dbReference type="PROSITE-ProRule" id="PRU00309"/>
    </source>
</evidence>
<dbReference type="Pfam" id="PF05485">
    <property type="entry name" value="THAP"/>
    <property type="match status" value="1"/>
</dbReference>
<dbReference type="Proteomes" id="UP001154329">
    <property type="component" value="Chromosome 2"/>
</dbReference>
<dbReference type="InterPro" id="IPR006612">
    <property type="entry name" value="THAP_Znf"/>
</dbReference>
<reference evidence="7" key="1">
    <citation type="submission" date="2022-02" db="EMBL/GenBank/DDBJ databases">
        <authorList>
            <person name="King R."/>
        </authorList>
    </citation>
    <scope>NUCLEOTIDE SEQUENCE</scope>
</reference>
<evidence type="ECO:0000256" key="3">
    <source>
        <dbReference type="ARBA" id="ARBA00022833"/>
    </source>
</evidence>
<evidence type="ECO:0000313" key="8">
    <source>
        <dbReference type="Proteomes" id="UP001154329"/>
    </source>
</evidence>